<reference evidence="1" key="1">
    <citation type="submission" date="2022-10" db="EMBL/GenBank/DDBJ databases">
        <title>Genome Sequence of Xylaria curta.</title>
        <authorList>
            <person name="Buettner E."/>
        </authorList>
    </citation>
    <scope>NUCLEOTIDE SEQUENCE</scope>
    <source>
        <strain evidence="1">Babe10</strain>
    </source>
</reference>
<sequence>MGKRSIAAVLVGGAAFFSTLASADRACSSNTSSSYLWRVSDARFDGADPSVKDGKAVVAVSSELIRSSRSPFVPPILRNEQNTFRFVDLSHGLKLEEKIIPNNTNTFFECVAEWPEFWAGWSPRDGNIIWSDCIWSGAGPTLDAAVAFALDWKTRTMYLSHTFSCSDKKGSDSMATGSFNLDLDCKTADDESAHCTLKSKATSPSLQIKTIPAAPRLAANATCGDNEKVYQSWQLENWRRQYRLTPGNPVTPPPMDSGPAFTLRNMANGDVFECAPEKKTEENVFGGACIHTSVSASTKASFRFDPALDLLVVTQSWECGAESSFDASGVGFVQATCSRQGDMLTCTSLPLWIGTKIV</sequence>
<accession>A0ACC1PHP5</accession>
<dbReference type="EMBL" id="JAPDGR010000283">
    <property type="protein sequence ID" value="KAJ2992200.1"/>
    <property type="molecule type" value="Genomic_DNA"/>
</dbReference>
<evidence type="ECO:0000313" key="1">
    <source>
        <dbReference type="EMBL" id="KAJ2992200.1"/>
    </source>
</evidence>
<protein>
    <submittedName>
        <fullName evidence="1">Uncharacterized protein</fullName>
    </submittedName>
</protein>
<evidence type="ECO:0000313" key="2">
    <source>
        <dbReference type="Proteomes" id="UP001143856"/>
    </source>
</evidence>
<name>A0ACC1PHP5_9PEZI</name>
<gene>
    <name evidence="1" type="ORF">NUW58_g2244</name>
</gene>
<keyword evidence="2" id="KW-1185">Reference proteome</keyword>
<comment type="caution">
    <text evidence="1">The sequence shown here is derived from an EMBL/GenBank/DDBJ whole genome shotgun (WGS) entry which is preliminary data.</text>
</comment>
<proteinExistence type="predicted"/>
<organism evidence="1 2">
    <name type="scientific">Xylaria curta</name>
    <dbReference type="NCBI Taxonomy" id="42375"/>
    <lineage>
        <taxon>Eukaryota</taxon>
        <taxon>Fungi</taxon>
        <taxon>Dikarya</taxon>
        <taxon>Ascomycota</taxon>
        <taxon>Pezizomycotina</taxon>
        <taxon>Sordariomycetes</taxon>
        <taxon>Xylariomycetidae</taxon>
        <taxon>Xylariales</taxon>
        <taxon>Xylariaceae</taxon>
        <taxon>Xylaria</taxon>
    </lineage>
</organism>
<dbReference type="Proteomes" id="UP001143856">
    <property type="component" value="Unassembled WGS sequence"/>
</dbReference>